<feature type="transmembrane region" description="Helical" evidence="1">
    <location>
        <begin position="6"/>
        <end position="22"/>
    </location>
</feature>
<dbReference type="STRING" id="1182568.SU48_00545"/>
<keyword evidence="1" id="KW-1133">Transmembrane helix</keyword>
<reference evidence="2 3" key="1">
    <citation type="submission" date="2015-01" db="EMBL/GenBank/DDBJ databases">
        <title>Deinococcus puniceus/DY1/ whole genome sequencing.</title>
        <authorList>
            <person name="Kim M.K."/>
            <person name="Srinivasan S."/>
            <person name="Lee J.-J."/>
        </authorList>
    </citation>
    <scope>NUCLEOTIDE SEQUENCE [LARGE SCALE GENOMIC DNA]</scope>
    <source>
        <strain evidence="2 3">DY1</strain>
    </source>
</reference>
<keyword evidence="1" id="KW-0812">Transmembrane</keyword>
<sequence length="77" mass="8498">MNPNFLRPFLGTIGLLIGFGLYSQAGRLPEPWQSLCIGAMFVLLGVAAWVYAAGERWIQVLGVILMGYGLLRAFLLR</sequence>
<gene>
    <name evidence="2" type="ORF">SU48_00545</name>
</gene>
<evidence type="ECO:0000256" key="1">
    <source>
        <dbReference type="SAM" id="Phobius"/>
    </source>
</evidence>
<accession>A0A172T638</accession>
<dbReference type="Proteomes" id="UP000077363">
    <property type="component" value="Chromosome"/>
</dbReference>
<keyword evidence="3" id="KW-1185">Reference proteome</keyword>
<name>A0A172T638_9DEIO</name>
<evidence type="ECO:0000313" key="3">
    <source>
        <dbReference type="Proteomes" id="UP000077363"/>
    </source>
</evidence>
<dbReference type="RefSeq" id="WP_064013544.1">
    <property type="nucleotide sequence ID" value="NZ_CP011387.1"/>
</dbReference>
<feature type="transmembrane region" description="Helical" evidence="1">
    <location>
        <begin position="34"/>
        <end position="51"/>
    </location>
</feature>
<proteinExistence type="predicted"/>
<feature type="transmembrane region" description="Helical" evidence="1">
    <location>
        <begin position="57"/>
        <end position="75"/>
    </location>
</feature>
<keyword evidence="1" id="KW-0472">Membrane</keyword>
<organism evidence="2 3">
    <name type="scientific">Deinococcus puniceus</name>
    <dbReference type="NCBI Taxonomy" id="1182568"/>
    <lineage>
        <taxon>Bacteria</taxon>
        <taxon>Thermotogati</taxon>
        <taxon>Deinococcota</taxon>
        <taxon>Deinococci</taxon>
        <taxon>Deinococcales</taxon>
        <taxon>Deinococcaceae</taxon>
        <taxon>Deinococcus</taxon>
    </lineage>
</organism>
<dbReference type="EMBL" id="CP011387">
    <property type="protein sequence ID" value="ANE42499.1"/>
    <property type="molecule type" value="Genomic_DNA"/>
</dbReference>
<protein>
    <submittedName>
        <fullName evidence="2">Uncharacterized protein</fullName>
    </submittedName>
</protein>
<evidence type="ECO:0000313" key="2">
    <source>
        <dbReference type="EMBL" id="ANE42499.1"/>
    </source>
</evidence>
<dbReference type="KEGG" id="dpu:SU48_00545"/>
<dbReference type="PATRIC" id="fig|1182568.3.peg.113"/>
<dbReference type="AlphaFoldDB" id="A0A172T638"/>